<gene>
    <name evidence="4" type="primary">LOC100376986</name>
</gene>
<dbReference type="CDD" id="cd00117">
    <property type="entry name" value="TFP"/>
    <property type="match status" value="1"/>
</dbReference>
<keyword evidence="1" id="KW-1133">Transmembrane helix</keyword>
<protein>
    <submittedName>
        <fullName evidence="4">Uncharacterized protein LOC100376986</fullName>
    </submittedName>
</protein>
<evidence type="ECO:0000313" key="4">
    <source>
        <dbReference type="RefSeq" id="XP_006821298.1"/>
    </source>
</evidence>
<dbReference type="Gene3D" id="2.10.60.10">
    <property type="entry name" value="CD59"/>
    <property type="match status" value="1"/>
</dbReference>
<name>A0ABM0MMQ7_SACKO</name>
<keyword evidence="1" id="KW-0812">Transmembrane</keyword>
<proteinExistence type="predicted"/>
<dbReference type="GeneID" id="100376986"/>
<feature type="chain" id="PRO_5045664994" evidence="2">
    <location>
        <begin position="25"/>
        <end position="149"/>
    </location>
</feature>
<dbReference type="SUPFAM" id="SSF57302">
    <property type="entry name" value="Snake toxin-like"/>
    <property type="match status" value="1"/>
</dbReference>
<feature type="signal peptide" evidence="2">
    <location>
        <begin position="1"/>
        <end position="24"/>
    </location>
</feature>
<evidence type="ECO:0000256" key="2">
    <source>
        <dbReference type="SAM" id="SignalP"/>
    </source>
</evidence>
<accession>A0ABM0MMQ7</accession>
<dbReference type="Proteomes" id="UP000694865">
    <property type="component" value="Unplaced"/>
</dbReference>
<evidence type="ECO:0000313" key="3">
    <source>
        <dbReference type="Proteomes" id="UP000694865"/>
    </source>
</evidence>
<keyword evidence="3" id="KW-1185">Reference proteome</keyword>
<evidence type="ECO:0000256" key="1">
    <source>
        <dbReference type="SAM" id="Phobius"/>
    </source>
</evidence>
<reference evidence="4" key="1">
    <citation type="submission" date="2025-08" db="UniProtKB">
        <authorList>
            <consortium name="RefSeq"/>
        </authorList>
    </citation>
    <scope>IDENTIFICATION</scope>
    <source>
        <tissue evidence="4">Testes</tissue>
    </source>
</reference>
<organism evidence="3 4">
    <name type="scientific">Saccoglossus kowalevskii</name>
    <name type="common">Acorn worm</name>
    <dbReference type="NCBI Taxonomy" id="10224"/>
    <lineage>
        <taxon>Eukaryota</taxon>
        <taxon>Metazoa</taxon>
        <taxon>Hemichordata</taxon>
        <taxon>Enteropneusta</taxon>
        <taxon>Harrimaniidae</taxon>
        <taxon>Saccoglossus</taxon>
    </lineage>
</organism>
<dbReference type="InterPro" id="IPR045860">
    <property type="entry name" value="Snake_toxin-like_sf"/>
</dbReference>
<feature type="transmembrane region" description="Helical" evidence="1">
    <location>
        <begin position="128"/>
        <end position="147"/>
    </location>
</feature>
<keyword evidence="1" id="KW-0472">Membrane</keyword>
<sequence length="149" mass="16422">MTSLPKQCVIGWLLLSTVLVAVCAIDCWYCGSGDMGGGVDYNLNDDRCFNSPEDIESLTCLYGFDSCSVSVRYDYLGRLEGIRRGCANADTCTGYPPCEEENPINTYCMECCEYDLCNMDTPAYDVAVIHSVPTVTIAMSIVMLVYFTT</sequence>
<keyword evidence="2" id="KW-0732">Signal</keyword>
<dbReference type="RefSeq" id="XP_006821298.1">
    <property type="nucleotide sequence ID" value="XM_006821235.1"/>
</dbReference>